<dbReference type="OrthoDB" id="5561659at2759"/>
<evidence type="ECO:0000256" key="1">
    <source>
        <dbReference type="ARBA" id="ARBA00022722"/>
    </source>
</evidence>
<keyword evidence="3" id="KW-0269">Exonuclease</keyword>
<dbReference type="PANTHER" id="PTHR23240">
    <property type="entry name" value="DNA CROSS-LINK REPAIR PROTEIN PSO2/SNM1-RELATED"/>
    <property type="match status" value="1"/>
</dbReference>
<dbReference type="Proteomes" id="UP001149163">
    <property type="component" value="Unassembled WGS sequence"/>
</dbReference>
<comment type="caution">
    <text evidence="6">The sequence shown here is derived from an EMBL/GenBank/DDBJ whole genome shotgun (WGS) entry which is preliminary data.</text>
</comment>
<feature type="compositionally biased region" description="Polar residues" evidence="4">
    <location>
        <begin position="718"/>
        <end position="729"/>
    </location>
</feature>
<evidence type="ECO:0000256" key="2">
    <source>
        <dbReference type="ARBA" id="ARBA00022801"/>
    </source>
</evidence>
<dbReference type="AlphaFoldDB" id="A0A9W9HW35"/>
<proteinExistence type="predicted"/>
<dbReference type="PANTHER" id="PTHR23240:SF8">
    <property type="entry name" value="PROTEIN ARTEMIS"/>
    <property type="match status" value="1"/>
</dbReference>
<reference evidence="6" key="2">
    <citation type="journal article" date="2023" name="IMA Fungus">
        <title>Comparative genomic study of the Penicillium genus elucidates a diverse pangenome and 15 lateral gene transfer events.</title>
        <authorList>
            <person name="Petersen C."/>
            <person name="Sorensen T."/>
            <person name="Nielsen M.R."/>
            <person name="Sondergaard T.E."/>
            <person name="Sorensen J.L."/>
            <person name="Fitzpatrick D.A."/>
            <person name="Frisvad J.C."/>
            <person name="Nielsen K.L."/>
        </authorList>
    </citation>
    <scope>NUCLEOTIDE SEQUENCE</scope>
    <source>
        <strain evidence="6">IBT 26290</strain>
    </source>
</reference>
<feature type="region of interest" description="Disordered" evidence="4">
    <location>
        <begin position="745"/>
        <end position="787"/>
    </location>
</feature>
<evidence type="ECO:0000313" key="6">
    <source>
        <dbReference type="EMBL" id="KAJ5157086.1"/>
    </source>
</evidence>
<sequence>MPRRLIDRIANTNTTLACWPVLRCRVLHHHTLLHDNCSASWTWWIRIAARLAPLTKYTKRTPSLSPASTAQPGPHHVNLQREFPDIQIDYFRKSADRPPPLACFLSHVHTDHLQGLESFRAPFIYCSPATRELLLRLERFPHRINFGSGILEAREVTYRHLGKLVRPIPLNTPTEIELTPLKRIRVTLVDANHCPGSVMFLIEGDGKAILYTGDIRAENWWVNSLVRNPVLIPYTLAGKKLDNLYLDTTHLYSDGVPPETFLSKADSIAELLEKVQRFPPDTIFHLSAWTFGYEEVWVALAAALNTKVHPDPYQLRLYQSFAEAGRGIHESAAYNGFELGNTSIPGCLTNDICEARIHLCVPPCIMICRPDTVLIKPFLQRGQDGFEAPDMGSGVGSGDAYTQHEVEFPEGMTAMDLVKICHERMTDNTKQEKLTLEWRLVTDFRVRNGKLSLTKYGIMPDSNLTIDELADQLIANVLDFDDTVERVCMENLAGKPRRKVIRFPYARHSSYSELCHLIRVFKPKNIHACVVHDRDLSEGNDLVHEFFNHLLADTPGLPIGLETRKQAAQKAREVQEAKAELRKSYKKGSSPQHVIDDPDAPTELNPWPGGIPPTYEQLRAIKPGWLLLATVEQDDSVPPVQEPDQSSNSLADARPSTPDTIKEKRNEVRRAHEYLQEHADPEELQIGPLPSTCSTGKVDCSDDAESEKRGDIEGAATQGPQEPSSLHVQMPSESTLGTLDSQVSLPESAFAPSPTPEGSEELTRERLEELDAQQKKEGSSSGRRRARVAAYLAAKEDSYSAWADIPLTSAGDNHGEEEIEL</sequence>
<dbReference type="GO" id="GO:0035312">
    <property type="term" value="F:5'-3' DNA exonuclease activity"/>
    <property type="evidence" value="ECO:0007669"/>
    <property type="project" value="TreeGrafter"/>
</dbReference>
<dbReference type="SUPFAM" id="SSF56281">
    <property type="entry name" value="Metallo-hydrolase/oxidoreductase"/>
    <property type="match status" value="1"/>
</dbReference>
<gene>
    <name evidence="6" type="ORF">N7482_008186</name>
</gene>
<dbReference type="Gene3D" id="3.60.15.10">
    <property type="entry name" value="Ribonuclease Z/Hydroxyacylglutathione hydrolase-like"/>
    <property type="match status" value="1"/>
</dbReference>
<dbReference type="Pfam" id="PF12706">
    <property type="entry name" value="Lactamase_B_2"/>
    <property type="match status" value="1"/>
</dbReference>
<dbReference type="GeneID" id="81429486"/>
<evidence type="ECO:0000256" key="4">
    <source>
        <dbReference type="SAM" id="MobiDB-lite"/>
    </source>
</evidence>
<keyword evidence="2" id="KW-0378">Hydrolase</keyword>
<dbReference type="GO" id="GO:0036297">
    <property type="term" value="P:interstrand cross-link repair"/>
    <property type="evidence" value="ECO:0007669"/>
    <property type="project" value="TreeGrafter"/>
</dbReference>
<feature type="region of interest" description="Disordered" evidence="4">
    <location>
        <begin position="635"/>
        <end position="729"/>
    </location>
</feature>
<organism evidence="6 7">
    <name type="scientific">Penicillium canariense</name>
    <dbReference type="NCBI Taxonomy" id="189055"/>
    <lineage>
        <taxon>Eukaryota</taxon>
        <taxon>Fungi</taxon>
        <taxon>Dikarya</taxon>
        <taxon>Ascomycota</taxon>
        <taxon>Pezizomycotina</taxon>
        <taxon>Eurotiomycetes</taxon>
        <taxon>Eurotiomycetidae</taxon>
        <taxon>Eurotiales</taxon>
        <taxon>Aspergillaceae</taxon>
        <taxon>Penicillium</taxon>
    </lineage>
</organism>
<protein>
    <submittedName>
        <fullName evidence="6">DNA repair metallo-beta-lactamase</fullName>
    </submittedName>
</protein>
<dbReference type="RefSeq" id="XP_056540075.1">
    <property type="nucleotide sequence ID" value="XM_056690310.1"/>
</dbReference>
<dbReference type="GO" id="GO:0006303">
    <property type="term" value="P:double-strand break repair via nonhomologous end joining"/>
    <property type="evidence" value="ECO:0007669"/>
    <property type="project" value="TreeGrafter"/>
</dbReference>
<evidence type="ECO:0000313" key="7">
    <source>
        <dbReference type="Proteomes" id="UP001149163"/>
    </source>
</evidence>
<dbReference type="GO" id="GO:0003684">
    <property type="term" value="F:damaged DNA binding"/>
    <property type="evidence" value="ECO:0007669"/>
    <property type="project" value="TreeGrafter"/>
</dbReference>
<dbReference type="GO" id="GO:0000723">
    <property type="term" value="P:telomere maintenance"/>
    <property type="evidence" value="ECO:0007669"/>
    <property type="project" value="TreeGrafter"/>
</dbReference>
<reference evidence="6" key="1">
    <citation type="submission" date="2022-11" db="EMBL/GenBank/DDBJ databases">
        <authorList>
            <person name="Petersen C."/>
        </authorList>
    </citation>
    <scope>NUCLEOTIDE SEQUENCE</scope>
    <source>
        <strain evidence="6">IBT 26290</strain>
    </source>
</reference>
<dbReference type="EMBL" id="JAPQKN010000006">
    <property type="protein sequence ID" value="KAJ5157086.1"/>
    <property type="molecule type" value="Genomic_DNA"/>
</dbReference>
<keyword evidence="7" id="KW-1185">Reference proteome</keyword>
<name>A0A9W9HW35_9EURO</name>
<dbReference type="InterPro" id="IPR036866">
    <property type="entry name" value="RibonucZ/Hydroxyglut_hydro"/>
</dbReference>
<feature type="compositionally biased region" description="Basic and acidic residues" evidence="4">
    <location>
        <begin position="660"/>
        <end position="681"/>
    </location>
</feature>
<evidence type="ECO:0000256" key="3">
    <source>
        <dbReference type="ARBA" id="ARBA00022839"/>
    </source>
</evidence>
<feature type="compositionally biased region" description="Basic and acidic residues" evidence="4">
    <location>
        <begin position="761"/>
        <end position="778"/>
    </location>
</feature>
<dbReference type="InterPro" id="IPR001279">
    <property type="entry name" value="Metallo-B-lactamas"/>
</dbReference>
<feature type="domain" description="Metallo-beta-lactamase" evidence="5">
    <location>
        <begin position="96"/>
        <end position="217"/>
    </location>
</feature>
<accession>A0A9W9HW35</accession>
<feature type="region of interest" description="Disordered" evidence="4">
    <location>
        <begin position="581"/>
        <end position="611"/>
    </location>
</feature>
<evidence type="ECO:0000259" key="5">
    <source>
        <dbReference type="Pfam" id="PF12706"/>
    </source>
</evidence>
<keyword evidence="1" id="KW-0540">Nuclease</keyword>